<accession>A0ABT9NEI3</accession>
<dbReference type="RefSeq" id="WP_307682051.1">
    <property type="nucleotide sequence ID" value="NZ_JAUSQX010000001.1"/>
</dbReference>
<gene>
    <name evidence="1" type="ORF">J2S70_000371</name>
</gene>
<organism evidence="1 2">
    <name type="scientific">Trueperella bonasi</name>
    <dbReference type="NCBI Taxonomy" id="312286"/>
    <lineage>
        <taxon>Bacteria</taxon>
        <taxon>Bacillati</taxon>
        <taxon>Actinomycetota</taxon>
        <taxon>Actinomycetes</taxon>
        <taxon>Actinomycetales</taxon>
        <taxon>Actinomycetaceae</taxon>
        <taxon>Trueperella</taxon>
    </lineage>
</organism>
<evidence type="ECO:0000313" key="2">
    <source>
        <dbReference type="Proteomes" id="UP001243212"/>
    </source>
</evidence>
<sequence length="239" mass="25840">MKLSSRLNLSALLSRLARPLHTPVAFAWPEQIPTEAQCTMDEYASHGEPLRVGGELARQTTGQTCGAMVLLVARSLGEPQLAQRVEREGIGVVEEELYRELRRAALGPLTWPRALGTPPWALAKAMGYAHTPIDTATERGKSALQWVYHATGMGIPVPLYTGGDLGSGPQRAIPRHVVLALPGGGLTPDGIPEILIYNPGTGYVYRVPIFAMAQRTTPLAAFGRWPHLVWAVLPTKGEV</sequence>
<protein>
    <recommendedName>
        <fullName evidence="3">Peptidase C39-like domain-containing protein</fullName>
    </recommendedName>
</protein>
<comment type="caution">
    <text evidence="1">The sequence shown here is derived from an EMBL/GenBank/DDBJ whole genome shotgun (WGS) entry which is preliminary data.</text>
</comment>
<reference evidence="1 2" key="1">
    <citation type="submission" date="2023-07" db="EMBL/GenBank/DDBJ databases">
        <title>Sequencing the genomes of 1000 actinobacteria strains.</title>
        <authorList>
            <person name="Klenk H.-P."/>
        </authorList>
    </citation>
    <scope>NUCLEOTIDE SEQUENCE [LARGE SCALE GENOMIC DNA]</scope>
    <source>
        <strain evidence="1 2">DSM 17163</strain>
    </source>
</reference>
<evidence type="ECO:0000313" key="1">
    <source>
        <dbReference type="EMBL" id="MDP9805789.1"/>
    </source>
</evidence>
<dbReference type="EMBL" id="JAUSQX010000001">
    <property type="protein sequence ID" value="MDP9805789.1"/>
    <property type="molecule type" value="Genomic_DNA"/>
</dbReference>
<name>A0ABT9NEI3_9ACTO</name>
<evidence type="ECO:0008006" key="3">
    <source>
        <dbReference type="Google" id="ProtNLM"/>
    </source>
</evidence>
<keyword evidence="2" id="KW-1185">Reference proteome</keyword>
<dbReference type="Proteomes" id="UP001243212">
    <property type="component" value="Unassembled WGS sequence"/>
</dbReference>
<proteinExistence type="predicted"/>